<evidence type="ECO:0000313" key="3">
    <source>
        <dbReference type="Proteomes" id="UP000198508"/>
    </source>
</evidence>
<sequence length="98" mass="11031">MSVVIIGGHDRMVRQYKKICKDYQCKAKVFTQMCAGLDKQIGRPDLLVLFTNTVSHKMIRCALDEVNEGETQVVRCHTSSGTALSGILEEQCRHCRMA</sequence>
<dbReference type="STRING" id="460384.SAMN05216313_13728"/>
<name>A0A1I0JWF6_9FIRM</name>
<evidence type="ECO:0000256" key="1">
    <source>
        <dbReference type="ARBA" id="ARBA00007189"/>
    </source>
</evidence>
<gene>
    <name evidence="2" type="ORF">SAMN05216313_13728</name>
</gene>
<dbReference type="InterPro" id="IPR016772">
    <property type="entry name" value="UCP020408"/>
</dbReference>
<proteinExistence type="inferred from homology"/>
<evidence type="ECO:0000313" key="2">
    <source>
        <dbReference type="EMBL" id="SEU15031.1"/>
    </source>
</evidence>
<keyword evidence="3" id="KW-1185">Reference proteome</keyword>
<comment type="similarity">
    <text evidence="1">Belongs to the UPF0751 family.</text>
</comment>
<dbReference type="Proteomes" id="UP000198508">
    <property type="component" value="Unassembled WGS sequence"/>
</dbReference>
<accession>A0A1I0JWF6</accession>
<reference evidence="3" key="1">
    <citation type="submission" date="2016-10" db="EMBL/GenBank/DDBJ databases">
        <authorList>
            <person name="Varghese N."/>
            <person name="Submissions S."/>
        </authorList>
    </citation>
    <scope>NUCLEOTIDE SEQUENCE [LARGE SCALE GENOMIC DNA]</scope>
    <source>
        <strain evidence="3">NLAE-zl-G277</strain>
    </source>
</reference>
<dbReference type="GeneID" id="93278223"/>
<dbReference type="EMBL" id="FOIM01000037">
    <property type="protein sequence ID" value="SEU15031.1"/>
    <property type="molecule type" value="Genomic_DNA"/>
</dbReference>
<dbReference type="Pfam" id="PF10087">
    <property type="entry name" value="DUF2325"/>
    <property type="match status" value="1"/>
</dbReference>
<organism evidence="2 3">
    <name type="scientific">Enterocloster lavalensis</name>
    <dbReference type="NCBI Taxonomy" id="460384"/>
    <lineage>
        <taxon>Bacteria</taxon>
        <taxon>Bacillati</taxon>
        <taxon>Bacillota</taxon>
        <taxon>Clostridia</taxon>
        <taxon>Lachnospirales</taxon>
        <taxon>Lachnospiraceae</taxon>
        <taxon>Enterocloster</taxon>
    </lineage>
</organism>
<dbReference type="RefSeq" id="WP_092370174.1">
    <property type="nucleotide sequence ID" value="NZ_CABJCG010000006.1"/>
</dbReference>
<protein>
    <submittedName>
        <fullName evidence="2">Uncharacterized protein</fullName>
    </submittedName>
</protein>
<dbReference type="AlphaFoldDB" id="A0A1I0JWF6"/>